<dbReference type="InterPro" id="IPR003656">
    <property type="entry name" value="Znf_BED"/>
</dbReference>
<keyword evidence="4" id="KW-0862">Zinc</keyword>
<comment type="caution">
    <text evidence="12">The sequence shown here is derived from an EMBL/GenBank/DDBJ whole genome shotgun (WGS) entry which is preliminary data.</text>
</comment>
<dbReference type="Pfam" id="PF10683">
    <property type="entry name" value="DBD_Tnp_Hermes"/>
    <property type="match status" value="1"/>
</dbReference>
<evidence type="ECO:0000256" key="9">
    <source>
        <dbReference type="PROSITE-ProRule" id="PRU00027"/>
    </source>
</evidence>
<dbReference type="PROSITE" id="PS50808">
    <property type="entry name" value="ZF_BED"/>
    <property type="match status" value="1"/>
</dbReference>
<dbReference type="GO" id="GO:0046983">
    <property type="term" value="F:protein dimerization activity"/>
    <property type="evidence" value="ECO:0007669"/>
    <property type="project" value="InterPro"/>
</dbReference>
<proteinExistence type="predicted"/>
<feature type="compositionally biased region" description="Low complexity" evidence="10">
    <location>
        <begin position="656"/>
        <end position="665"/>
    </location>
</feature>
<evidence type="ECO:0000256" key="10">
    <source>
        <dbReference type="SAM" id="MobiDB-lite"/>
    </source>
</evidence>
<evidence type="ECO:0000256" key="4">
    <source>
        <dbReference type="ARBA" id="ARBA00022833"/>
    </source>
</evidence>
<evidence type="ECO:0000256" key="1">
    <source>
        <dbReference type="ARBA" id="ARBA00004123"/>
    </source>
</evidence>
<dbReference type="GO" id="GO:0008270">
    <property type="term" value="F:zinc ion binding"/>
    <property type="evidence" value="ECO:0007669"/>
    <property type="project" value="UniProtKB-KW"/>
</dbReference>
<dbReference type="GO" id="GO:0003677">
    <property type="term" value="F:DNA binding"/>
    <property type="evidence" value="ECO:0007669"/>
    <property type="project" value="UniProtKB-KW"/>
</dbReference>
<evidence type="ECO:0000256" key="8">
    <source>
        <dbReference type="ARBA" id="ARBA00023242"/>
    </source>
</evidence>
<keyword evidence="7" id="KW-0804">Transcription</keyword>
<feature type="region of interest" description="Disordered" evidence="10">
    <location>
        <begin position="497"/>
        <end position="522"/>
    </location>
</feature>
<evidence type="ECO:0000313" key="12">
    <source>
        <dbReference type="EMBL" id="CAF3976777.1"/>
    </source>
</evidence>
<keyword evidence="8" id="KW-0539">Nucleus</keyword>
<evidence type="ECO:0000259" key="11">
    <source>
        <dbReference type="PROSITE" id="PS50808"/>
    </source>
</evidence>
<accession>A0A819M9V6</accession>
<protein>
    <recommendedName>
        <fullName evidence="11">BED-type domain-containing protein</fullName>
    </recommendedName>
</protein>
<comment type="subcellular location">
    <subcellularLocation>
        <location evidence="1">Nucleus</location>
    </subcellularLocation>
</comment>
<dbReference type="InterPro" id="IPR008906">
    <property type="entry name" value="HATC_C_dom"/>
</dbReference>
<dbReference type="InterPro" id="IPR012337">
    <property type="entry name" value="RNaseH-like_sf"/>
</dbReference>
<keyword evidence="5" id="KW-0805">Transcription regulation</keyword>
<organism evidence="12 13">
    <name type="scientific">Rotaria sordida</name>
    <dbReference type="NCBI Taxonomy" id="392033"/>
    <lineage>
        <taxon>Eukaryota</taxon>
        <taxon>Metazoa</taxon>
        <taxon>Spiralia</taxon>
        <taxon>Gnathifera</taxon>
        <taxon>Rotifera</taxon>
        <taxon>Eurotatoria</taxon>
        <taxon>Bdelloidea</taxon>
        <taxon>Philodinida</taxon>
        <taxon>Philodinidae</taxon>
        <taxon>Rotaria</taxon>
    </lineage>
</organism>
<evidence type="ECO:0000256" key="2">
    <source>
        <dbReference type="ARBA" id="ARBA00022723"/>
    </source>
</evidence>
<dbReference type="PANTHER" id="PTHR46481:SF10">
    <property type="entry name" value="ZINC FINGER BED DOMAIN-CONTAINING PROTEIN 39"/>
    <property type="match status" value="1"/>
</dbReference>
<dbReference type="AlphaFoldDB" id="A0A819M9V6"/>
<evidence type="ECO:0000256" key="5">
    <source>
        <dbReference type="ARBA" id="ARBA00023015"/>
    </source>
</evidence>
<keyword evidence="3 9" id="KW-0863">Zinc-finger</keyword>
<feature type="domain" description="BED-type" evidence="11">
    <location>
        <begin position="27"/>
        <end position="83"/>
    </location>
</feature>
<dbReference type="Proteomes" id="UP000663836">
    <property type="component" value="Unassembled WGS sequence"/>
</dbReference>
<dbReference type="Pfam" id="PF05699">
    <property type="entry name" value="Dimer_Tnp_hAT"/>
    <property type="match status" value="1"/>
</dbReference>
<dbReference type="PANTHER" id="PTHR46481">
    <property type="entry name" value="ZINC FINGER BED DOMAIN-CONTAINING PROTEIN 4"/>
    <property type="match status" value="1"/>
</dbReference>
<dbReference type="EMBL" id="CAJOBD010004019">
    <property type="protein sequence ID" value="CAF3976777.1"/>
    <property type="molecule type" value="Genomic_DNA"/>
</dbReference>
<sequence>MLTKKEIEELIDNQNSSLKIVKPTVTQKSSDVWNFFSHIYVNDVKQEYVMCNKCRVLLIYKHSSGTHSLSKHIRYCQNTTTTAKVSEVQTNIKQYYEHSKNESYIPNRTKQEIRAACTEFVIFDSRSFKTIGGKGFKNLAQKIFNAGRYLPVTREINIENLLPTPTTVSRYIDQLYDEKHKQLVSICQNLISYTIVVDFWKDSFTEIQYCGISLHHTSNDWKLQCFVLGCYPYDLESHSAINTRKFVESKLSDFGLKLNDSIYVVSDNETKMIATFKSNCQRIGCAVHYINKQLEHGFNKEEIDKLPVACDAVQNVFDCVKKIVAHIKKSQKQTKLSKRVQTHSETRFNGAYHMLRIFFEIFDELTMVLDGVNLNQYFLLDKDLLEQICLFLKVFDEVIEQLSDDKRPTIYKVLPLRQRLLNECKIQDNDHIGLQKLKQFLSSRIQTKLVLHDVHFVSTFLHPSFKQFQIAPNEKQKAIDLVKAEIVKRQSSATSEPSVIDINSSSSTKSSTTPKSQQLKATTTTQNILAQCFDLPTEDEDPLAVPSPDQELMEYIALNDILQLDDDVLMFWKNNQNKFPILSSIVADIYSIPASNTTVERLFSSAGNTISNRRTNLNPDKVNKVLFLNKNLLLLKELDRQQLVNAQKKRKLSAMSTSSSSSSSSNNVYTHDEQEQLSSTLSPSTTKKIRTFDNDLFSDEDIINKDTDISIEDDEQE</sequence>
<dbReference type="SUPFAM" id="SSF53098">
    <property type="entry name" value="Ribonuclease H-like"/>
    <property type="match status" value="1"/>
</dbReference>
<evidence type="ECO:0000313" key="13">
    <source>
        <dbReference type="Proteomes" id="UP000663836"/>
    </source>
</evidence>
<dbReference type="InterPro" id="IPR052035">
    <property type="entry name" value="ZnF_BED_domain_contain"/>
</dbReference>
<dbReference type="InterPro" id="IPR018473">
    <property type="entry name" value="Hermes_transposase_DNA-db"/>
</dbReference>
<feature type="region of interest" description="Disordered" evidence="10">
    <location>
        <begin position="649"/>
        <end position="685"/>
    </location>
</feature>
<evidence type="ECO:0000256" key="7">
    <source>
        <dbReference type="ARBA" id="ARBA00023163"/>
    </source>
</evidence>
<keyword evidence="2" id="KW-0479">Metal-binding</keyword>
<feature type="compositionally biased region" description="Low complexity" evidence="10">
    <location>
        <begin position="504"/>
        <end position="516"/>
    </location>
</feature>
<dbReference type="SUPFAM" id="SSF140996">
    <property type="entry name" value="Hermes dimerisation domain"/>
    <property type="match status" value="1"/>
</dbReference>
<evidence type="ECO:0000256" key="6">
    <source>
        <dbReference type="ARBA" id="ARBA00023125"/>
    </source>
</evidence>
<gene>
    <name evidence="12" type="ORF">JBS370_LOCUS24949</name>
</gene>
<keyword evidence="6" id="KW-0238">DNA-binding</keyword>
<evidence type="ECO:0000256" key="3">
    <source>
        <dbReference type="ARBA" id="ARBA00022771"/>
    </source>
</evidence>
<dbReference type="GO" id="GO:0005634">
    <property type="term" value="C:nucleus"/>
    <property type="evidence" value="ECO:0007669"/>
    <property type="project" value="UniProtKB-SubCell"/>
</dbReference>
<dbReference type="SMART" id="SM00614">
    <property type="entry name" value="ZnF_BED"/>
    <property type="match status" value="1"/>
</dbReference>
<name>A0A819M9V6_9BILA</name>
<reference evidence="12" key="1">
    <citation type="submission" date="2021-02" db="EMBL/GenBank/DDBJ databases">
        <authorList>
            <person name="Nowell W R."/>
        </authorList>
    </citation>
    <scope>NUCLEOTIDE SEQUENCE</scope>
</reference>
<dbReference type="Gene3D" id="1.10.10.1070">
    <property type="entry name" value="Zinc finger, BED domain-containing"/>
    <property type="match status" value="1"/>
</dbReference>